<feature type="chain" id="PRO_5045559236" evidence="1">
    <location>
        <begin position="22"/>
        <end position="314"/>
    </location>
</feature>
<proteinExistence type="predicted"/>
<evidence type="ECO:0000256" key="1">
    <source>
        <dbReference type="SAM" id="SignalP"/>
    </source>
</evidence>
<dbReference type="InterPro" id="IPR007210">
    <property type="entry name" value="ABC_Gly_betaine_transp_sub-bd"/>
</dbReference>
<dbReference type="Gene3D" id="3.40.190.10">
    <property type="entry name" value="Periplasmic binding protein-like II"/>
    <property type="match status" value="1"/>
</dbReference>
<dbReference type="Proteomes" id="UP000669060">
    <property type="component" value="Unassembled WGS sequence"/>
</dbReference>
<sequence>MKRSIVVLACAVLLFSGSAAAEQDTCRNVRMGLVSWTDVIATSAIADVLLQGLGYQVKQTRAAQQIIFSGLRDDRLDVFLGYWSPLMDNNIRPFVEKRQVRVLDRPSLPDAQATLAVPDYVYAGGLRTFADIAKYQDQLDGKIYGIEPGTGANKGINRIIAENRFGLGQFRLVESGEAGMLTAVRRAIKRQDWIVFFGWKPHPMNLDIPMNYLSGSEGVYGPDEGRATVSVVTAPDYAQRCPNVERLLNNLTFSAEQESRLMAPIMAREAPEKVARDWLQAHPEDLERWLDGVTTFDGQDGRAAVRNSLDQTTD</sequence>
<dbReference type="RefSeq" id="WP_208314006.1">
    <property type="nucleotide sequence ID" value="NZ_JAELYA010000004.1"/>
</dbReference>
<dbReference type="Gene3D" id="3.40.190.100">
    <property type="entry name" value="Glycine betaine-binding periplasmic protein, domain 2"/>
    <property type="match status" value="1"/>
</dbReference>
<dbReference type="Pfam" id="PF04069">
    <property type="entry name" value="OpuAC"/>
    <property type="match status" value="1"/>
</dbReference>
<accession>A0ABS3TQN5</accession>
<dbReference type="EMBL" id="JAELYA010000004">
    <property type="protein sequence ID" value="MBO3275974.1"/>
    <property type="molecule type" value="Genomic_DNA"/>
</dbReference>
<organism evidence="3 4">
    <name type="scientific">Pseudomonas schmalbachii</name>
    <dbReference type="NCBI Taxonomy" id="2816993"/>
    <lineage>
        <taxon>Bacteria</taxon>
        <taxon>Pseudomonadati</taxon>
        <taxon>Pseudomonadota</taxon>
        <taxon>Gammaproteobacteria</taxon>
        <taxon>Pseudomonadales</taxon>
        <taxon>Pseudomonadaceae</taxon>
        <taxon>Pseudomonas</taxon>
    </lineage>
</organism>
<protein>
    <submittedName>
        <fullName evidence="3">Choline ABC transporter substrate-binding protein</fullName>
    </submittedName>
</protein>
<feature type="domain" description="ABC-type glycine betaine transport system substrate-binding" evidence="2">
    <location>
        <begin position="28"/>
        <end position="280"/>
    </location>
</feature>
<dbReference type="CDD" id="cd13640">
    <property type="entry name" value="PBP2_ChoX"/>
    <property type="match status" value="1"/>
</dbReference>
<feature type="signal peptide" evidence="1">
    <location>
        <begin position="1"/>
        <end position="21"/>
    </location>
</feature>
<reference evidence="3 4" key="1">
    <citation type="submission" date="2020-12" db="EMBL/GenBank/DDBJ databases">
        <title>Pseudomonas schmalbachii sp. nov. isolated from millipede gut.</title>
        <authorList>
            <person name="Shelomi M."/>
        </authorList>
    </citation>
    <scope>NUCLEOTIDE SEQUENCE [LARGE SCALE GENOMIC DNA]</scope>
    <source>
        <strain evidence="3 4">Milli4</strain>
    </source>
</reference>
<dbReference type="SUPFAM" id="SSF53850">
    <property type="entry name" value="Periplasmic binding protein-like II"/>
    <property type="match status" value="1"/>
</dbReference>
<comment type="caution">
    <text evidence="3">The sequence shown here is derived from an EMBL/GenBank/DDBJ whole genome shotgun (WGS) entry which is preliminary data.</text>
</comment>
<gene>
    <name evidence="3" type="primary">choX</name>
    <name evidence="3" type="ORF">JFY56_12135</name>
</gene>
<evidence type="ECO:0000313" key="3">
    <source>
        <dbReference type="EMBL" id="MBO3275974.1"/>
    </source>
</evidence>
<evidence type="ECO:0000313" key="4">
    <source>
        <dbReference type="Proteomes" id="UP000669060"/>
    </source>
</evidence>
<dbReference type="NCBIfam" id="TIGR03414">
    <property type="entry name" value="ABC_choline_bnd"/>
    <property type="match status" value="1"/>
</dbReference>
<keyword evidence="4" id="KW-1185">Reference proteome</keyword>
<name>A0ABS3TQN5_9PSED</name>
<dbReference type="InterPro" id="IPR017783">
    <property type="entry name" value="ABC_choline_sub-bd"/>
</dbReference>
<evidence type="ECO:0000259" key="2">
    <source>
        <dbReference type="Pfam" id="PF04069"/>
    </source>
</evidence>
<keyword evidence="1" id="KW-0732">Signal</keyword>